<feature type="region of interest" description="Disordered" evidence="2">
    <location>
        <begin position="78"/>
        <end position="104"/>
    </location>
</feature>
<dbReference type="OrthoDB" id="366390at2759"/>
<dbReference type="PROSITE" id="PS50297">
    <property type="entry name" value="ANK_REP_REGION"/>
    <property type="match status" value="1"/>
</dbReference>
<evidence type="ECO:0000256" key="1">
    <source>
        <dbReference type="PROSITE-ProRule" id="PRU00023"/>
    </source>
</evidence>
<dbReference type="SMART" id="SM00248">
    <property type="entry name" value="ANK"/>
    <property type="match status" value="2"/>
</dbReference>
<feature type="region of interest" description="Disordered" evidence="2">
    <location>
        <begin position="162"/>
        <end position="218"/>
    </location>
</feature>
<reference evidence="3 4" key="1">
    <citation type="journal article" date="2018" name="Mol. Biol. Evol.">
        <title>Broad Genomic Sampling Reveals a Smut Pathogenic Ancestry of the Fungal Clade Ustilaginomycotina.</title>
        <authorList>
            <person name="Kijpornyongpan T."/>
            <person name="Mondo S.J."/>
            <person name="Barry K."/>
            <person name="Sandor L."/>
            <person name="Lee J."/>
            <person name="Lipzen A."/>
            <person name="Pangilinan J."/>
            <person name="LaButti K."/>
            <person name="Hainaut M."/>
            <person name="Henrissat B."/>
            <person name="Grigoriev I.V."/>
            <person name="Spatafora J.W."/>
            <person name="Aime M.C."/>
        </authorList>
    </citation>
    <scope>NUCLEOTIDE SEQUENCE [LARGE SCALE GENOMIC DNA]</scope>
    <source>
        <strain evidence="3 4">MCA 3645</strain>
    </source>
</reference>
<organism evidence="3 4">
    <name type="scientific">Testicularia cyperi</name>
    <dbReference type="NCBI Taxonomy" id="1882483"/>
    <lineage>
        <taxon>Eukaryota</taxon>
        <taxon>Fungi</taxon>
        <taxon>Dikarya</taxon>
        <taxon>Basidiomycota</taxon>
        <taxon>Ustilaginomycotina</taxon>
        <taxon>Ustilaginomycetes</taxon>
        <taxon>Ustilaginales</taxon>
        <taxon>Anthracoideaceae</taxon>
        <taxon>Testicularia</taxon>
    </lineage>
</organism>
<accession>A0A317XRC6</accession>
<proteinExistence type="predicted"/>
<gene>
    <name evidence="3" type="ORF">BCV70DRAFT_162196</name>
</gene>
<evidence type="ECO:0000313" key="4">
    <source>
        <dbReference type="Proteomes" id="UP000246740"/>
    </source>
</evidence>
<sequence length="218" mass="22975">MQAPAATQETATSVSQLPNAAIDLANRMFNMARSGDATLLEYLGAGLPPNLTNNRGDTLLMLAAYHGHATLVRKMLEGPSSSEPAAEHGRSWAGHPDPNQLNGRGQSIVAGAVFKGYADVVKVLIEHGADPLAGQPSAQECAQMFGKWEGESGFRQLFEEAPGRGAGAREASAAVEDREEARRIPGVGLQHQSHQDTAQDLTPSDNTNSSTGGPNPQR</sequence>
<dbReference type="Proteomes" id="UP000246740">
    <property type="component" value="Unassembled WGS sequence"/>
</dbReference>
<feature type="repeat" description="ANK" evidence="1">
    <location>
        <begin position="104"/>
        <end position="130"/>
    </location>
</feature>
<dbReference type="Pfam" id="PF12796">
    <property type="entry name" value="Ank_2"/>
    <property type="match status" value="1"/>
</dbReference>
<dbReference type="STRING" id="1882483.A0A317XRC6"/>
<dbReference type="SUPFAM" id="SSF48403">
    <property type="entry name" value="Ankyrin repeat"/>
    <property type="match status" value="1"/>
</dbReference>
<name>A0A317XRC6_9BASI</name>
<keyword evidence="1" id="KW-0040">ANK repeat</keyword>
<dbReference type="InterPro" id="IPR002110">
    <property type="entry name" value="Ankyrin_rpt"/>
</dbReference>
<dbReference type="InterPro" id="IPR036770">
    <property type="entry name" value="Ankyrin_rpt-contain_sf"/>
</dbReference>
<feature type="compositionally biased region" description="Polar residues" evidence="2">
    <location>
        <begin position="190"/>
        <end position="218"/>
    </location>
</feature>
<dbReference type="PROSITE" id="PS50088">
    <property type="entry name" value="ANK_REPEAT"/>
    <property type="match status" value="1"/>
</dbReference>
<protein>
    <submittedName>
        <fullName evidence="3">Uncharacterized protein</fullName>
    </submittedName>
</protein>
<keyword evidence="4" id="KW-1185">Reference proteome</keyword>
<evidence type="ECO:0000256" key="2">
    <source>
        <dbReference type="SAM" id="MobiDB-lite"/>
    </source>
</evidence>
<dbReference type="EMBL" id="KZ819194">
    <property type="protein sequence ID" value="PWY99850.1"/>
    <property type="molecule type" value="Genomic_DNA"/>
</dbReference>
<dbReference type="Gene3D" id="1.25.40.20">
    <property type="entry name" value="Ankyrin repeat-containing domain"/>
    <property type="match status" value="1"/>
</dbReference>
<dbReference type="InParanoid" id="A0A317XRC6"/>
<dbReference type="AlphaFoldDB" id="A0A317XRC6"/>
<evidence type="ECO:0000313" key="3">
    <source>
        <dbReference type="EMBL" id="PWY99850.1"/>
    </source>
</evidence>